<name>A0A3N3DY98_9VIBR</name>
<reference evidence="1 2" key="1">
    <citation type="submission" date="2018-11" db="EMBL/GenBank/DDBJ databases">
        <title>Vibrio ponticus strain CAIM 1751 pathogenic for the snapper Lutjanus guttatus.</title>
        <authorList>
            <person name="Soto-Rodriguez S."/>
            <person name="Lozano-Olvera R."/>
            <person name="Gomez-Gil B."/>
        </authorList>
    </citation>
    <scope>NUCLEOTIDE SEQUENCE [LARGE SCALE GENOMIC DNA]</scope>
    <source>
        <strain evidence="1 2">CAIM 1751</strain>
    </source>
</reference>
<organism evidence="1 2">
    <name type="scientific">Vibrio ponticus</name>
    <dbReference type="NCBI Taxonomy" id="265668"/>
    <lineage>
        <taxon>Bacteria</taxon>
        <taxon>Pseudomonadati</taxon>
        <taxon>Pseudomonadota</taxon>
        <taxon>Gammaproteobacteria</taxon>
        <taxon>Vibrionales</taxon>
        <taxon>Vibrionaceae</taxon>
        <taxon>Vibrio</taxon>
    </lineage>
</organism>
<dbReference type="Proteomes" id="UP000278792">
    <property type="component" value="Unassembled WGS sequence"/>
</dbReference>
<proteinExistence type="predicted"/>
<comment type="caution">
    <text evidence="1">The sequence shown here is derived from an EMBL/GenBank/DDBJ whole genome shotgun (WGS) entry which is preliminary data.</text>
</comment>
<protein>
    <submittedName>
        <fullName evidence="1">Uncharacterized protein</fullName>
    </submittedName>
</protein>
<dbReference type="AlphaFoldDB" id="A0A3N3DY98"/>
<gene>
    <name evidence="1" type="ORF">EGH82_15185</name>
</gene>
<dbReference type="EMBL" id="RKIK01000051">
    <property type="protein sequence ID" value="ROV59138.1"/>
    <property type="molecule type" value="Genomic_DNA"/>
</dbReference>
<dbReference type="RefSeq" id="WP_123782731.1">
    <property type="nucleotide sequence ID" value="NZ_RKIK01000051.1"/>
</dbReference>
<sequence>MSKDLENAKQKLSEIEEKLNDIDLDRTSSKKGSKLKDRLVALDLDLTNQKISEIEKLLEDIDPDDVIKSKKGSKLKDR</sequence>
<accession>A0A3N3DY98</accession>
<evidence type="ECO:0000313" key="2">
    <source>
        <dbReference type="Proteomes" id="UP000278792"/>
    </source>
</evidence>
<evidence type="ECO:0000313" key="1">
    <source>
        <dbReference type="EMBL" id="ROV59138.1"/>
    </source>
</evidence>